<organism evidence="1 2">
    <name type="scientific">Gigaspora margarita</name>
    <dbReference type="NCBI Taxonomy" id="4874"/>
    <lineage>
        <taxon>Eukaryota</taxon>
        <taxon>Fungi</taxon>
        <taxon>Fungi incertae sedis</taxon>
        <taxon>Mucoromycota</taxon>
        <taxon>Glomeromycotina</taxon>
        <taxon>Glomeromycetes</taxon>
        <taxon>Diversisporales</taxon>
        <taxon>Gigasporaceae</taxon>
        <taxon>Gigaspora</taxon>
    </lineage>
</organism>
<proteinExistence type="predicted"/>
<reference evidence="1 2" key="1">
    <citation type="submission" date="2021-06" db="EMBL/GenBank/DDBJ databases">
        <authorList>
            <person name="Kallberg Y."/>
            <person name="Tangrot J."/>
            <person name="Rosling A."/>
        </authorList>
    </citation>
    <scope>NUCLEOTIDE SEQUENCE [LARGE SCALE GENOMIC DNA]</scope>
    <source>
        <strain evidence="1 2">120-4 pot B 10/14</strain>
    </source>
</reference>
<keyword evidence="2" id="KW-1185">Reference proteome</keyword>
<feature type="non-terminal residue" evidence="1">
    <location>
        <position position="1"/>
    </location>
</feature>
<evidence type="ECO:0000313" key="1">
    <source>
        <dbReference type="EMBL" id="CAG8788585.1"/>
    </source>
</evidence>
<evidence type="ECO:0000313" key="2">
    <source>
        <dbReference type="Proteomes" id="UP000789901"/>
    </source>
</evidence>
<accession>A0ABN7VNE2</accession>
<dbReference type="EMBL" id="CAJVQB010018713">
    <property type="protein sequence ID" value="CAG8788585.1"/>
    <property type="molecule type" value="Genomic_DNA"/>
</dbReference>
<protein>
    <submittedName>
        <fullName evidence="1">43234_t:CDS:1</fullName>
    </submittedName>
</protein>
<dbReference type="Proteomes" id="UP000789901">
    <property type="component" value="Unassembled WGS sequence"/>
</dbReference>
<feature type="non-terminal residue" evidence="1">
    <location>
        <position position="58"/>
    </location>
</feature>
<sequence length="58" mass="6635">MDEFDEITISSNALYRFASTSVSTSYNNILGDNFVNNILYGYQNEINISDILYNTNQN</sequence>
<comment type="caution">
    <text evidence="1">The sequence shown here is derived from an EMBL/GenBank/DDBJ whole genome shotgun (WGS) entry which is preliminary data.</text>
</comment>
<gene>
    <name evidence="1" type="ORF">GMARGA_LOCUS20853</name>
</gene>
<name>A0ABN7VNE2_GIGMA</name>